<gene>
    <name evidence="3" type="primary">Chst11-L17</name>
    <name evidence="3" type="ORF">Hamer_G006564</name>
</gene>
<feature type="chain" id="PRO_5035272993" evidence="2">
    <location>
        <begin position="29"/>
        <end position="226"/>
    </location>
</feature>
<proteinExistence type="predicted"/>
<dbReference type="AlphaFoldDB" id="A0A8J5JIB1"/>
<feature type="signal peptide" evidence="2">
    <location>
        <begin position="1"/>
        <end position="28"/>
    </location>
</feature>
<reference evidence="3" key="1">
    <citation type="journal article" date="2021" name="Sci. Adv.">
        <title>The American lobster genome reveals insights on longevity, neural, and immune adaptations.</title>
        <authorList>
            <person name="Polinski J.M."/>
            <person name="Zimin A.V."/>
            <person name="Clark K.F."/>
            <person name="Kohn A.B."/>
            <person name="Sadowski N."/>
            <person name="Timp W."/>
            <person name="Ptitsyn A."/>
            <person name="Khanna P."/>
            <person name="Romanova D.Y."/>
            <person name="Williams P."/>
            <person name="Greenwood S.J."/>
            <person name="Moroz L.L."/>
            <person name="Walt D.R."/>
            <person name="Bodnar A.G."/>
        </authorList>
    </citation>
    <scope>NUCLEOTIDE SEQUENCE</scope>
    <source>
        <strain evidence="3">GMGI-L3</strain>
    </source>
</reference>
<keyword evidence="2" id="KW-0732">Signal</keyword>
<dbReference type="Proteomes" id="UP000747542">
    <property type="component" value="Unassembled WGS sequence"/>
</dbReference>
<feature type="region of interest" description="Disordered" evidence="1">
    <location>
        <begin position="55"/>
        <end position="79"/>
    </location>
</feature>
<organism evidence="3 4">
    <name type="scientific">Homarus americanus</name>
    <name type="common">American lobster</name>
    <dbReference type="NCBI Taxonomy" id="6706"/>
    <lineage>
        <taxon>Eukaryota</taxon>
        <taxon>Metazoa</taxon>
        <taxon>Ecdysozoa</taxon>
        <taxon>Arthropoda</taxon>
        <taxon>Crustacea</taxon>
        <taxon>Multicrustacea</taxon>
        <taxon>Malacostraca</taxon>
        <taxon>Eumalacostraca</taxon>
        <taxon>Eucarida</taxon>
        <taxon>Decapoda</taxon>
        <taxon>Pleocyemata</taxon>
        <taxon>Astacidea</taxon>
        <taxon>Nephropoidea</taxon>
        <taxon>Nephropidae</taxon>
        <taxon>Homarus</taxon>
    </lineage>
</organism>
<feature type="compositionally biased region" description="Polar residues" evidence="1">
    <location>
        <begin position="57"/>
        <end position="69"/>
    </location>
</feature>
<evidence type="ECO:0000313" key="4">
    <source>
        <dbReference type="Proteomes" id="UP000747542"/>
    </source>
</evidence>
<protein>
    <submittedName>
        <fullName evidence="3">Putative carbohydrate sulfotransferase 11-like 17</fullName>
    </submittedName>
</protein>
<dbReference type="EMBL" id="JAHLQT010039062">
    <property type="protein sequence ID" value="KAG7156588.1"/>
    <property type="molecule type" value="Genomic_DNA"/>
</dbReference>
<accession>A0A8J5JIB1</accession>
<keyword evidence="4" id="KW-1185">Reference proteome</keyword>
<evidence type="ECO:0000256" key="1">
    <source>
        <dbReference type="SAM" id="MobiDB-lite"/>
    </source>
</evidence>
<evidence type="ECO:0000256" key="2">
    <source>
        <dbReference type="SAM" id="SignalP"/>
    </source>
</evidence>
<evidence type="ECO:0000313" key="3">
    <source>
        <dbReference type="EMBL" id="KAG7156588.1"/>
    </source>
</evidence>
<sequence length="226" mass="25293">MRCVTERRSTRAAVTLLLVAALLYFTNLATHTSPASEPITVVMSASEVRAMIAAKTPQENGSPPSSSARPPNGSDHQKHKQDFVVINNKVIYKQPSVKSKSSGSVQWPVVMELTEAASLLELDLTQYQPEDREYLESRLGVMVERARQVKEACVAHSLFEPAPTHLVASTTWMINFLKLAHFNDDNPAIPDLPPKEKELLKYSVGNDPYCDHCDDLCYNPWYYNLC</sequence>
<name>A0A8J5JIB1_HOMAM</name>
<comment type="caution">
    <text evidence="3">The sequence shown here is derived from an EMBL/GenBank/DDBJ whole genome shotgun (WGS) entry which is preliminary data.</text>
</comment>